<proteinExistence type="predicted"/>
<dbReference type="EMBL" id="KI669638">
    <property type="protein sequence ID" value="ETN00467.1"/>
    <property type="molecule type" value="Genomic_DNA"/>
</dbReference>
<dbReference type="AlphaFoldDB" id="W2PHX3"/>
<reference evidence="2" key="1">
    <citation type="submission" date="2011-12" db="EMBL/GenBank/DDBJ databases">
        <authorList>
            <consortium name="The Broad Institute Genome Sequencing Platform"/>
            <person name="Russ C."/>
            <person name="Tyler B."/>
            <person name="Panabieres F."/>
            <person name="Shan W."/>
            <person name="Tripathy S."/>
            <person name="Grunwald N."/>
            <person name="Machado M."/>
            <person name="Young S.K."/>
            <person name="Zeng Q."/>
            <person name="Gargeya S."/>
            <person name="Fitzgerald M."/>
            <person name="Haas B."/>
            <person name="Abouelleil A."/>
            <person name="Alvarado L."/>
            <person name="Arachchi H.M."/>
            <person name="Berlin A."/>
            <person name="Chapman S.B."/>
            <person name="Gearin G."/>
            <person name="Goldberg J."/>
            <person name="Griggs A."/>
            <person name="Gujja S."/>
            <person name="Hansen M."/>
            <person name="Heiman D."/>
            <person name="Howarth C."/>
            <person name="Larimer J."/>
            <person name="Lui A."/>
            <person name="MacDonald P.J.P."/>
            <person name="McCowen C."/>
            <person name="Montmayeur A."/>
            <person name="Murphy C."/>
            <person name="Neiman D."/>
            <person name="Pearson M."/>
            <person name="Priest M."/>
            <person name="Roberts A."/>
            <person name="Saif S."/>
            <person name="Shea T."/>
            <person name="Sisk P."/>
            <person name="Stolte C."/>
            <person name="Sykes S."/>
            <person name="Wortman J."/>
            <person name="Nusbaum C."/>
            <person name="Birren B."/>
        </authorList>
    </citation>
    <scope>NUCLEOTIDE SEQUENCE [LARGE SCALE GENOMIC DNA]</scope>
    <source>
        <strain evidence="2">INRA-310</strain>
    </source>
</reference>
<name>W2PHX3_PHYN3</name>
<protein>
    <submittedName>
        <fullName evidence="1">Uncharacterized protein</fullName>
    </submittedName>
</protein>
<evidence type="ECO:0000313" key="1">
    <source>
        <dbReference type="EMBL" id="ETN00467.1"/>
    </source>
</evidence>
<dbReference type="Proteomes" id="UP000018817">
    <property type="component" value="Unassembled WGS sequence"/>
</dbReference>
<dbReference type="GeneID" id="20192873"/>
<dbReference type="RefSeq" id="XP_008914307.1">
    <property type="nucleotide sequence ID" value="XM_008916059.1"/>
</dbReference>
<sequence>MMHLDAHFGACNESNAGAVYDDNHGVQRAAVDDHREASGQNLS</sequence>
<organism evidence="1 2">
    <name type="scientific">Phytophthora nicotianae (strain INRA-310)</name>
    <name type="common">Phytophthora parasitica</name>
    <dbReference type="NCBI Taxonomy" id="761204"/>
    <lineage>
        <taxon>Eukaryota</taxon>
        <taxon>Sar</taxon>
        <taxon>Stramenopiles</taxon>
        <taxon>Oomycota</taxon>
        <taxon>Peronosporomycetes</taxon>
        <taxon>Peronosporales</taxon>
        <taxon>Peronosporaceae</taxon>
        <taxon>Phytophthora</taxon>
    </lineage>
</organism>
<gene>
    <name evidence="1" type="ORF">PPTG_24274</name>
</gene>
<accession>W2PHX3</accession>
<evidence type="ECO:0000313" key="2">
    <source>
        <dbReference type="Proteomes" id="UP000018817"/>
    </source>
</evidence>
<dbReference type="VEuPathDB" id="FungiDB:PPTG_24274"/>
<reference evidence="1 2" key="2">
    <citation type="submission" date="2013-11" db="EMBL/GenBank/DDBJ databases">
        <title>The Genome Sequence of Phytophthora parasitica INRA-310.</title>
        <authorList>
            <consortium name="The Broad Institute Genomics Platform"/>
            <person name="Russ C."/>
            <person name="Tyler B."/>
            <person name="Panabieres F."/>
            <person name="Shan W."/>
            <person name="Tripathy S."/>
            <person name="Grunwald N."/>
            <person name="Machado M."/>
            <person name="Johnson C.S."/>
            <person name="Arredondo F."/>
            <person name="Hong C."/>
            <person name="Coffey M."/>
            <person name="Young S.K."/>
            <person name="Zeng Q."/>
            <person name="Gargeya S."/>
            <person name="Fitzgerald M."/>
            <person name="Abouelleil A."/>
            <person name="Alvarado L."/>
            <person name="Chapman S.B."/>
            <person name="Gainer-Dewar J."/>
            <person name="Goldberg J."/>
            <person name="Griggs A."/>
            <person name="Gujja S."/>
            <person name="Hansen M."/>
            <person name="Howarth C."/>
            <person name="Imamovic A."/>
            <person name="Ireland A."/>
            <person name="Larimer J."/>
            <person name="McCowan C."/>
            <person name="Murphy C."/>
            <person name="Pearson M."/>
            <person name="Poon T.W."/>
            <person name="Priest M."/>
            <person name="Roberts A."/>
            <person name="Saif S."/>
            <person name="Shea T."/>
            <person name="Sykes S."/>
            <person name="Wortman J."/>
            <person name="Nusbaum C."/>
            <person name="Birren B."/>
        </authorList>
    </citation>
    <scope>NUCLEOTIDE SEQUENCE [LARGE SCALE GENOMIC DNA]</scope>
    <source>
        <strain evidence="1 2">INRA-310</strain>
    </source>
</reference>